<comment type="caution">
    <text evidence="1">The sequence shown here is derived from an EMBL/GenBank/DDBJ whole genome shotgun (WGS) entry which is preliminary data.</text>
</comment>
<sequence>MKTRKLDQLKLKQLKRIGATAYGLKKEETKRHTFRNATVRFGDHTDYIMRITSLLEVCVLALDGEGDFHSKNLSHQSKNSSVQLVIEMVIELMPDGDMFQLEQIIAILENDTDYIHFPKKLKKQIIKNQEPYEKGKTHQ</sequence>
<proteinExistence type="predicted"/>
<organism evidence="1 2">
    <name type="scientific">Zunongwangia profunda</name>
    <dbReference type="NCBI Taxonomy" id="398743"/>
    <lineage>
        <taxon>Bacteria</taxon>
        <taxon>Pseudomonadati</taxon>
        <taxon>Bacteroidota</taxon>
        <taxon>Flavobacteriia</taxon>
        <taxon>Flavobacteriales</taxon>
        <taxon>Flavobacteriaceae</taxon>
        <taxon>Zunongwangia</taxon>
    </lineage>
</organism>
<dbReference type="Proteomes" id="UP000264330">
    <property type="component" value="Unassembled WGS sequence"/>
</dbReference>
<accession>A0A3D5IY76</accession>
<reference evidence="1 2" key="1">
    <citation type="journal article" date="2018" name="Nat. Biotechnol.">
        <title>A standardized bacterial taxonomy based on genome phylogeny substantially revises the tree of life.</title>
        <authorList>
            <person name="Parks D.H."/>
            <person name="Chuvochina M."/>
            <person name="Waite D.W."/>
            <person name="Rinke C."/>
            <person name="Skarshewski A."/>
            <person name="Chaumeil P.A."/>
            <person name="Hugenholtz P."/>
        </authorList>
    </citation>
    <scope>NUCLEOTIDE SEQUENCE [LARGE SCALE GENOMIC DNA]</scope>
    <source>
        <strain evidence="1">UBA9359</strain>
    </source>
</reference>
<evidence type="ECO:0000313" key="1">
    <source>
        <dbReference type="EMBL" id="HCV80801.1"/>
    </source>
</evidence>
<name>A0A3D5IY76_9FLAO</name>
<dbReference type="AlphaFoldDB" id="A0A3D5IY76"/>
<dbReference type="EMBL" id="DPMF01000168">
    <property type="protein sequence ID" value="HCV80801.1"/>
    <property type="molecule type" value="Genomic_DNA"/>
</dbReference>
<evidence type="ECO:0000313" key="2">
    <source>
        <dbReference type="Proteomes" id="UP000264330"/>
    </source>
</evidence>
<gene>
    <name evidence="1" type="ORF">DGQ38_07110</name>
</gene>
<protein>
    <submittedName>
        <fullName evidence="1">Uncharacterized protein</fullName>
    </submittedName>
</protein>
<dbReference type="RefSeq" id="WP_013073120.1">
    <property type="nucleotide sequence ID" value="NZ_CAJXAW010000091.1"/>
</dbReference>